<name>A0A1N7KNZ6_9BACI</name>
<dbReference type="InterPro" id="IPR002789">
    <property type="entry name" value="HerA_central"/>
</dbReference>
<dbReference type="EMBL" id="FTOC01000015">
    <property type="protein sequence ID" value="SIS63342.1"/>
    <property type="molecule type" value="Genomic_DNA"/>
</dbReference>
<proteinExistence type="predicted"/>
<accession>A0A1N7KNZ6</accession>
<sequence>MIVGMLNMLNQFYKYISEMLINQLASYTNAGDRYYLQLDDARYVRGLVEEMKNVEGAEEFIYNHESGATYKTFSIELDNVKLVVSSTSDGVTPDFLVTLRNAVGEQREEWENTALLSVVSEQLDSIEGGSSNLQKEGMPLHPQTLYRFLSNEINNSAMKRADKTILQENLDRLLDDQFLQQVSLLDFKDIFTTLEKEKIEEEDFVKFGMFKDLDLENRSGKELKKRLEENHNLFERVQRAHEFSDSVEEELEKKFSSKGVQELKKENWEDVPFSLVYNSMEEKEREDKEAKVYLSRFDIPGLTYWDRPQKESTSGQRKRQIIIFNNERRCHIDLNARFEISGKTIRSLNDDYVKVQKQFQKHVTTSTGQKNMKISIETEPDQVTFAKVNYKHENNNSLGAEFHIVIVPFSEKYLQYIKTNYIVNSSKKRIELINEVEELKIGEGLFESTVEVNSANQIVEVKDEDSIILLPQLDAFNDKDELPVNINIEEKGPFELVLKNFSPDATPIRASRIWRIKRELKNDFQFEVNKLTIGNREFYTHPEYSELLNWEIEWVANGYMYAQLNADQLEGLELNVEDELTNAYSNFLNYFKERNITPTLAYISEDYKKVAIPYVEAYKEAIRKLREDSGAEKRRNLVRLGILKGHNGMYLTPFHPLMVAYQLQISKKLGTQEIDQSILERLNPSGLLPYFYDDLGKIYKPDNDSSIKEWLGYSPVNEVSVSDASSYLAKVVEDKLKQFEEHFTYLFVEGARAPIKINVLNITNDREVVRGLLTWLKDQISKKGPDHTNLVEVSIYFDEKQDSALDLFSRLQTPEEIYQEFNIKLSSDKYDEYDILRFLRDSLSYYKFKFQDTLRYAHLTFYKMKGKENFAIRPMKEMKTGVSLDGLLSSVPSMRDEDTYKSGFGLKGYENIESLPLLDIAKLTNELTANNANEGYNAYSPEQSVMSRTTTDDEETLSRIFESSFWVTFVDPSMGLEYFQSYKNLVIIHYNDQYSSSSRYDAITVTEKATQYNNSIKEFLKKHDIEASEDEIKQVIKAFNSFNGEWLLRIIGSKGYFDREKLSIISAIKYALIYFDHPNITWVPVSLEEVLRVAGAVGLNRKNGVFTAKNLGVTGAHSDDLLLIGLEQTNENIKLHFYPVEVKIGQNSRSVIEKAKEQITKTKELFDTYLNYDNSGNSNFNREFYRQFFVQLFLANAEKFIQSELWNEKNYEISDYVKYRLFSDQFEVSSDLVPLIGKGAVISFEKDRVVRTVEQDEEGTILNLSERDGYEGLIESVESYREQVVSGTTDFQTEPLLVNRYHVERDGSKSAPISNDPPSEEKTSEASRMLIGEVEGSKQKVYWEYGHPQLANRHLLISGKSGQGKTYFMQCLLMEQALQGTSSIIIDYTEGFLPNQLENEFMERLGDKLNQTIVYTSGFPVNPFKKNSRNIGGIDLEENETDIAERIKSVFSAVYSSLGVQQLNAIYEATKNGVAKHGAQMSLTLLREELQELGSTYAQKTLSQISNLIDRDPFEVKEEEINWKNIIESNGTVNVIQLTGYPRDVQLMITEFILWDLWNFSVQHGNKSIPIPVVMDEAQNLDHREHSPSARILTEGRKFGWSGWYATQFLKSQLDADELARLQNSSQKIYFAPPEQEVGTIAASLAKDKNERREWETKLAGLKKGQCIIHGPIQQADGNLSNPIIEVVNITPLNQR</sequence>
<protein>
    <submittedName>
        <fullName evidence="3">DNA phosphorothioation-dependent restriction protein DptH</fullName>
    </submittedName>
</protein>
<dbReference type="PANTHER" id="PTHR42957">
    <property type="entry name" value="HELICASE MJ1565-RELATED"/>
    <property type="match status" value="1"/>
</dbReference>
<evidence type="ECO:0000313" key="4">
    <source>
        <dbReference type="Proteomes" id="UP000187608"/>
    </source>
</evidence>
<evidence type="ECO:0000256" key="1">
    <source>
        <dbReference type="SAM" id="MobiDB-lite"/>
    </source>
</evidence>
<feature type="domain" description="Helicase HerA central" evidence="2">
    <location>
        <begin position="1331"/>
        <end position="1554"/>
    </location>
</feature>
<dbReference type="InterPro" id="IPR017646">
    <property type="entry name" value="Dnd_assoc_2"/>
</dbReference>
<evidence type="ECO:0000313" key="3">
    <source>
        <dbReference type="EMBL" id="SIS63342.1"/>
    </source>
</evidence>
<dbReference type="Proteomes" id="UP000187608">
    <property type="component" value="Unassembled WGS sequence"/>
</dbReference>
<reference evidence="4" key="1">
    <citation type="submission" date="2017-01" db="EMBL/GenBank/DDBJ databases">
        <authorList>
            <person name="Varghese N."/>
            <person name="Submissions S."/>
        </authorList>
    </citation>
    <scope>NUCLEOTIDE SEQUENCE [LARGE SCALE GENOMIC DNA]</scope>
    <source>
        <strain evidence="4">DSM 23127</strain>
    </source>
</reference>
<evidence type="ECO:0000259" key="2">
    <source>
        <dbReference type="Pfam" id="PF01935"/>
    </source>
</evidence>
<dbReference type="NCBIfam" id="TIGR03237">
    <property type="entry name" value="dnd_assoc_2"/>
    <property type="match status" value="1"/>
</dbReference>
<dbReference type="InterPro" id="IPR008571">
    <property type="entry name" value="HerA-like"/>
</dbReference>
<dbReference type="PANTHER" id="PTHR42957:SF1">
    <property type="entry name" value="HELICASE MJ1565-RELATED"/>
    <property type="match status" value="1"/>
</dbReference>
<dbReference type="SUPFAM" id="SSF52540">
    <property type="entry name" value="P-loop containing nucleoside triphosphate hydrolases"/>
    <property type="match status" value="1"/>
</dbReference>
<dbReference type="STRING" id="570947.SAMN05421687_11511"/>
<dbReference type="Pfam" id="PF01935">
    <property type="entry name" value="DUF87"/>
    <property type="match status" value="1"/>
</dbReference>
<gene>
    <name evidence="3" type="ORF">SAMN05421687_11511</name>
</gene>
<dbReference type="Gene3D" id="3.40.50.300">
    <property type="entry name" value="P-loop containing nucleotide triphosphate hydrolases"/>
    <property type="match status" value="1"/>
</dbReference>
<feature type="region of interest" description="Disordered" evidence="1">
    <location>
        <begin position="1307"/>
        <end position="1326"/>
    </location>
</feature>
<dbReference type="InterPro" id="IPR027417">
    <property type="entry name" value="P-loop_NTPase"/>
</dbReference>
<organism evidence="3 4">
    <name type="scientific">Salimicrobium flavidum</name>
    <dbReference type="NCBI Taxonomy" id="570947"/>
    <lineage>
        <taxon>Bacteria</taxon>
        <taxon>Bacillati</taxon>
        <taxon>Bacillota</taxon>
        <taxon>Bacilli</taxon>
        <taxon>Bacillales</taxon>
        <taxon>Bacillaceae</taxon>
        <taxon>Salimicrobium</taxon>
    </lineage>
</organism>
<keyword evidence="4" id="KW-1185">Reference proteome</keyword>